<dbReference type="STRING" id="1300341.I595_2501"/>
<keyword evidence="2" id="KW-1185">Reference proteome</keyword>
<dbReference type="AlphaFoldDB" id="A0A0N8H3Q6"/>
<gene>
    <name evidence="1" type="ORF">I595_2501</name>
</gene>
<name>A0A0N8H3Q6_9FLAO</name>
<protein>
    <submittedName>
        <fullName evidence="1">Potassium efflux system KefA protein / Small-conductance mechanosensitive channel</fullName>
    </submittedName>
</protein>
<evidence type="ECO:0000313" key="1">
    <source>
        <dbReference type="EMBL" id="KPM31236.1"/>
    </source>
</evidence>
<organism evidence="1 2">
    <name type="scientific">Croceitalea dokdonensis DOKDO 023</name>
    <dbReference type="NCBI Taxonomy" id="1300341"/>
    <lineage>
        <taxon>Bacteria</taxon>
        <taxon>Pseudomonadati</taxon>
        <taxon>Bacteroidota</taxon>
        <taxon>Flavobacteriia</taxon>
        <taxon>Flavobacteriales</taxon>
        <taxon>Flavobacteriaceae</taxon>
        <taxon>Croceitalea</taxon>
    </lineage>
</organism>
<dbReference type="GO" id="GO:0016020">
    <property type="term" value="C:membrane"/>
    <property type="evidence" value="ECO:0007669"/>
    <property type="project" value="InterPro"/>
</dbReference>
<dbReference type="Proteomes" id="UP000050280">
    <property type="component" value="Unassembled WGS sequence"/>
</dbReference>
<reference evidence="1 2" key="1">
    <citation type="submission" date="2015-09" db="EMBL/GenBank/DDBJ databases">
        <title>Genome sequence of the marine flavobacterium Croceitalea dokdonensis DOKDO 023 that contains proton- and sodium-pumping rhodopsins.</title>
        <authorList>
            <person name="Kwon S.-K."/>
            <person name="Lee H.K."/>
            <person name="Kwak M.-J."/>
            <person name="Kim J.F."/>
        </authorList>
    </citation>
    <scope>NUCLEOTIDE SEQUENCE [LARGE SCALE GENOMIC DNA]</scope>
    <source>
        <strain evidence="1 2">DOKDO 023</strain>
    </source>
</reference>
<accession>A0A0N8H3Q6</accession>
<dbReference type="EMBL" id="LDJX01000005">
    <property type="protein sequence ID" value="KPM31236.1"/>
    <property type="molecule type" value="Genomic_DNA"/>
</dbReference>
<dbReference type="InterPro" id="IPR011066">
    <property type="entry name" value="MscS_channel_C_sf"/>
</dbReference>
<comment type="caution">
    <text evidence="1">The sequence shown here is derived from an EMBL/GenBank/DDBJ whole genome shotgun (WGS) entry which is preliminary data.</text>
</comment>
<dbReference type="Gene3D" id="3.30.70.100">
    <property type="match status" value="1"/>
</dbReference>
<sequence length="88" mass="10231">MQEECEKHPLLIENRAEQDIEEGKPLVKTAVVALNESAVIVRAWTWERNYSDSFQLKIDVLESVKKRFDKEGITIPFPSRTVVMQENK</sequence>
<dbReference type="SUPFAM" id="SSF82689">
    <property type="entry name" value="Mechanosensitive channel protein MscS (YggB), C-terminal domain"/>
    <property type="match status" value="1"/>
</dbReference>
<evidence type="ECO:0000313" key="2">
    <source>
        <dbReference type="Proteomes" id="UP000050280"/>
    </source>
</evidence>
<proteinExistence type="predicted"/>